<dbReference type="PANTHER" id="PTHR43004">
    <property type="entry name" value="TRK SYSTEM POTASSIUM UPTAKE PROTEIN"/>
    <property type="match status" value="1"/>
</dbReference>
<evidence type="ECO:0000256" key="1">
    <source>
        <dbReference type="ARBA" id="ARBA00001974"/>
    </source>
</evidence>
<name>A0A291RMN6_9NOCA</name>
<organism evidence="5 6">
    <name type="scientific">Nocardia terpenica</name>
    <dbReference type="NCBI Taxonomy" id="455432"/>
    <lineage>
        <taxon>Bacteria</taxon>
        <taxon>Bacillati</taxon>
        <taxon>Actinomycetota</taxon>
        <taxon>Actinomycetes</taxon>
        <taxon>Mycobacteriales</taxon>
        <taxon>Nocardiaceae</taxon>
        <taxon>Nocardia</taxon>
    </lineage>
</organism>
<protein>
    <submittedName>
        <fullName evidence="5">FAD-dependent oxidoreductase</fullName>
    </submittedName>
</protein>
<dbReference type="EMBL" id="CP023778">
    <property type="protein sequence ID" value="ATL68352.1"/>
    <property type="molecule type" value="Genomic_DNA"/>
</dbReference>
<gene>
    <name evidence="5" type="ORF">CRH09_21380</name>
</gene>
<dbReference type="GO" id="GO:0016709">
    <property type="term" value="F:oxidoreductase activity, acting on paired donors, with incorporation or reduction of molecular oxygen, NAD(P)H as one donor, and incorporation of one atom of oxygen"/>
    <property type="evidence" value="ECO:0007669"/>
    <property type="project" value="UniProtKB-ARBA"/>
</dbReference>
<dbReference type="InterPro" id="IPR050641">
    <property type="entry name" value="RIFMO-like"/>
</dbReference>
<evidence type="ECO:0000256" key="2">
    <source>
        <dbReference type="ARBA" id="ARBA00022630"/>
    </source>
</evidence>
<dbReference type="Gene3D" id="3.40.30.120">
    <property type="match status" value="1"/>
</dbReference>
<feature type="domain" description="FAD-binding" evidence="4">
    <location>
        <begin position="3"/>
        <end position="362"/>
    </location>
</feature>
<evidence type="ECO:0000313" key="5">
    <source>
        <dbReference type="EMBL" id="ATL68352.1"/>
    </source>
</evidence>
<dbReference type="Gene3D" id="3.30.70.2450">
    <property type="match status" value="1"/>
</dbReference>
<dbReference type="InterPro" id="IPR036188">
    <property type="entry name" value="FAD/NAD-bd_sf"/>
</dbReference>
<dbReference type="InterPro" id="IPR002938">
    <property type="entry name" value="FAD-bd"/>
</dbReference>
<dbReference type="AlphaFoldDB" id="A0A291RMN6"/>
<keyword evidence="3" id="KW-0274">FAD</keyword>
<dbReference type="KEGG" id="ntp:CRH09_21380"/>
<dbReference type="RefSeq" id="WP_098695449.1">
    <property type="nucleotide sequence ID" value="NZ_CP023778.1"/>
</dbReference>
<evidence type="ECO:0000259" key="4">
    <source>
        <dbReference type="Pfam" id="PF01494"/>
    </source>
</evidence>
<reference evidence="5 6" key="1">
    <citation type="submission" date="2017-10" db="EMBL/GenBank/DDBJ databases">
        <title>Comparative genomics between pathogenic Norcardia.</title>
        <authorList>
            <person name="Zeng L."/>
        </authorList>
    </citation>
    <scope>NUCLEOTIDE SEQUENCE [LARGE SCALE GENOMIC DNA]</scope>
    <source>
        <strain evidence="5 6">NC_YFY_NT001</strain>
    </source>
</reference>
<evidence type="ECO:0000256" key="3">
    <source>
        <dbReference type="ARBA" id="ARBA00022827"/>
    </source>
</evidence>
<accession>A0A291RMN6</accession>
<dbReference type="SUPFAM" id="SSF51905">
    <property type="entry name" value="FAD/NAD(P)-binding domain"/>
    <property type="match status" value="1"/>
</dbReference>
<dbReference type="Pfam" id="PF21274">
    <property type="entry name" value="Rng_hyd_C"/>
    <property type="match status" value="1"/>
</dbReference>
<dbReference type="Pfam" id="PF01494">
    <property type="entry name" value="FAD_binding_3"/>
    <property type="match status" value="1"/>
</dbReference>
<dbReference type="GeneID" id="88359907"/>
<dbReference type="GO" id="GO:0071949">
    <property type="term" value="F:FAD binding"/>
    <property type="evidence" value="ECO:0007669"/>
    <property type="project" value="InterPro"/>
</dbReference>
<evidence type="ECO:0000313" key="6">
    <source>
        <dbReference type="Proteomes" id="UP000221961"/>
    </source>
</evidence>
<dbReference type="PANTHER" id="PTHR43004:SF19">
    <property type="entry name" value="BINDING MONOOXYGENASE, PUTATIVE (JCVI)-RELATED"/>
    <property type="match status" value="1"/>
</dbReference>
<dbReference type="PRINTS" id="PR00420">
    <property type="entry name" value="RNGMNOXGNASE"/>
</dbReference>
<proteinExistence type="predicted"/>
<dbReference type="Gene3D" id="3.50.50.60">
    <property type="entry name" value="FAD/NAD(P)-binding domain"/>
    <property type="match status" value="1"/>
</dbReference>
<keyword evidence="2" id="KW-0285">Flavoprotein</keyword>
<sequence>MNEYDVVVVGAGPVGLMLAGELRLGGANVVVIERLPEMDPTVKAGGINVSAAQAMFRRGLGPALTEHHNVRAVELRAAFTRNGRPPGADEPLPFVGHFAGIFIDRDDVDFTDPAFADLGRASDIMVVDQQGIETVLGEWVADLGVPVWRGTEVHGFDAESDGVTVHFGDTSVRAAWLVGCDGGRSSVRKRAGFDFPGVDPEITGHQAIVTMTGYEALGIGWVRTETGIYMHGKVPGGPSRILTVEMDGPPADRNAPITAADLQRSMRHVSGVPVEVTEVHSATRFSDNTRQASTYRLGRVLLAGDAAHVHSPFGGQGLNLGIGDAVNLGWKLAAVVAGRSPESLLDTYTAERHPIGAWVLQWTRAQIAVMRLDPQSRAMRAVLSEILATCDGATYIVKRLSGVVNHYDLGGGHPLIGAPMPDLPLTDGTRLGDYFTDARAVLYDPTDSAPLRAAAQPWSDRVRVVTTKPVAAQWFTGLLVRPDGYVAWAGDDFTALEVALHRWFGDGQ</sequence>
<dbReference type="Proteomes" id="UP000221961">
    <property type="component" value="Chromosome"/>
</dbReference>
<comment type="cofactor">
    <cofactor evidence="1">
        <name>FAD</name>
        <dbReference type="ChEBI" id="CHEBI:57692"/>
    </cofactor>
</comment>